<organism evidence="10 11">
    <name type="scientific">Nocardioides endophyticus</name>
    <dbReference type="NCBI Taxonomy" id="1353775"/>
    <lineage>
        <taxon>Bacteria</taxon>
        <taxon>Bacillati</taxon>
        <taxon>Actinomycetota</taxon>
        <taxon>Actinomycetes</taxon>
        <taxon>Propionibacteriales</taxon>
        <taxon>Nocardioidaceae</taxon>
        <taxon>Nocardioides</taxon>
    </lineage>
</organism>
<evidence type="ECO:0000256" key="6">
    <source>
        <dbReference type="ARBA" id="ARBA00022989"/>
    </source>
</evidence>
<feature type="transmembrane region" description="Helical" evidence="9">
    <location>
        <begin position="118"/>
        <end position="135"/>
    </location>
</feature>
<feature type="transmembrane region" description="Helical" evidence="9">
    <location>
        <begin position="288"/>
        <end position="304"/>
    </location>
</feature>
<feature type="compositionally biased region" description="Low complexity" evidence="8">
    <location>
        <begin position="332"/>
        <end position="344"/>
    </location>
</feature>
<name>A0ABP8Z0L6_9ACTN</name>
<feature type="region of interest" description="Disordered" evidence="8">
    <location>
        <begin position="316"/>
        <end position="366"/>
    </location>
</feature>
<comment type="caution">
    <text evidence="10">The sequence shown here is derived from an EMBL/GenBank/DDBJ whole genome shotgun (WGS) entry which is preliminary data.</text>
</comment>
<keyword evidence="3" id="KW-1003">Cell membrane</keyword>
<evidence type="ECO:0000256" key="3">
    <source>
        <dbReference type="ARBA" id="ARBA00022475"/>
    </source>
</evidence>
<dbReference type="PANTHER" id="PTHR32196:SF21">
    <property type="entry name" value="ABC TRANSPORTER PERMEASE PROTEIN YPHD-RELATED"/>
    <property type="match status" value="1"/>
</dbReference>
<feature type="transmembrane region" description="Helical" evidence="9">
    <location>
        <begin position="6"/>
        <end position="27"/>
    </location>
</feature>
<evidence type="ECO:0000313" key="10">
    <source>
        <dbReference type="EMBL" id="GAA4743271.1"/>
    </source>
</evidence>
<protein>
    <submittedName>
        <fullName evidence="10">ABC transporter permease</fullName>
    </submittedName>
</protein>
<keyword evidence="6 9" id="KW-1133">Transmembrane helix</keyword>
<keyword evidence="5 9" id="KW-0812">Transmembrane</keyword>
<evidence type="ECO:0000256" key="2">
    <source>
        <dbReference type="ARBA" id="ARBA00022448"/>
    </source>
</evidence>
<evidence type="ECO:0000256" key="8">
    <source>
        <dbReference type="SAM" id="MobiDB-lite"/>
    </source>
</evidence>
<keyword evidence="4" id="KW-0997">Cell inner membrane</keyword>
<dbReference type="InterPro" id="IPR001851">
    <property type="entry name" value="ABC_transp_permease"/>
</dbReference>
<evidence type="ECO:0000256" key="9">
    <source>
        <dbReference type="SAM" id="Phobius"/>
    </source>
</evidence>
<evidence type="ECO:0000256" key="5">
    <source>
        <dbReference type="ARBA" id="ARBA00022692"/>
    </source>
</evidence>
<feature type="transmembrane region" description="Helical" evidence="9">
    <location>
        <begin position="156"/>
        <end position="178"/>
    </location>
</feature>
<dbReference type="CDD" id="cd06579">
    <property type="entry name" value="TM_PBP1_transp_AraH_like"/>
    <property type="match status" value="1"/>
</dbReference>
<feature type="transmembrane region" description="Helical" evidence="9">
    <location>
        <begin position="39"/>
        <end position="59"/>
    </location>
</feature>
<feature type="transmembrane region" description="Helical" evidence="9">
    <location>
        <begin position="209"/>
        <end position="228"/>
    </location>
</feature>
<feature type="transmembrane region" description="Helical" evidence="9">
    <location>
        <begin position="90"/>
        <end position="112"/>
    </location>
</feature>
<dbReference type="EMBL" id="BAABKN010000019">
    <property type="protein sequence ID" value="GAA4743271.1"/>
    <property type="molecule type" value="Genomic_DNA"/>
</dbReference>
<feature type="compositionally biased region" description="Basic and acidic residues" evidence="8">
    <location>
        <begin position="322"/>
        <end position="331"/>
    </location>
</feature>
<keyword evidence="11" id="KW-1185">Reference proteome</keyword>
<dbReference type="RefSeq" id="WP_345527627.1">
    <property type="nucleotide sequence ID" value="NZ_BAABKN010000019.1"/>
</dbReference>
<feature type="transmembrane region" description="Helical" evidence="9">
    <location>
        <begin position="248"/>
        <end position="276"/>
    </location>
</feature>
<evidence type="ECO:0000256" key="4">
    <source>
        <dbReference type="ARBA" id="ARBA00022519"/>
    </source>
</evidence>
<evidence type="ECO:0000256" key="7">
    <source>
        <dbReference type="ARBA" id="ARBA00023136"/>
    </source>
</evidence>
<proteinExistence type="predicted"/>
<evidence type="ECO:0000313" key="11">
    <source>
        <dbReference type="Proteomes" id="UP001499882"/>
    </source>
</evidence>
<comment type="subcellular location">
    <subcellularLocation>
        <location evidence="1">Cell membrane</location>
        <topology evidence="1">Multi-pass membrane protein</topology>
    </subcellularLocation>
</comment>
<feature type="compositionally biased region" description="Basic and acidic residues" evidence="8">
    <location>
        <begin position="348"/>
        <end position="366"/>
    </location>
</feature>
<keyword evidence="2" id="KW-0813">Transport</keyword>
<keyword evidence="7 9" id="KW-0472">Membrane</keyword>
<dbReference type="PANTHER" id="PTHR32196">
    <property type="entry name" value="ABC TRANSPORTER PERMEASE PROTEIN YPHD-RELATED-RELATED"/>
    <property type="match status" value="1"/>
</dbReference>
<evidence type="ECO:0000256" key="1">
    <source>
        <dbReference type="ARBA" id="ARBA00004651"/>
    </source>
</evidence>
<accession>A0ABP8Z0L6</accession>
<sequence length="366" mass="37167">MRVVRSLAATNSTFIGLVILIIVFGSLNSRFLTSANAENIVLSVTELAILTAPLALLVISGSVDLSVGSIASVGGVTMGMVMSDTGSLTLGILAGLGFGVVAGAINGGLVAYAGLNPIVVTLGFLAVWGGIAMYLTEGATLFEFPGSFESLGSYRLFGIFPVALLVAVVVIGVSWWILHASRFGKYLYSIGGNERAAFLMGVSVKRVRLAMFVAVGLTSAIAGMLLAVKLGAAAPQAGRGVEIQALTVVLLGGVAFAGGAGRMTGVIAGLLFVGVLQNGLVVVGTSQFLQQFFIGAALLVGIAINDSMGRLVRRGPASPGRDLVDVVHDADTGTAPDGDGQPGPVSRSGEEGLRSAGQHDYEGSGQ</sequence>
<reference evidence="11" key="1">
    <citation type="journal article" date="2019" name="Int. J. Syst. Evol. Microbiol.">
        <title>The Global Catalogue of Microorganisms (GCM) 10K type strain sequencing project: providing services to taxonomists for standard genome sequencing and annotation.</title>
        <authorList>
            <consortium name="The Broad Institute Genomics Platform"/>
            <consortium name="The Broad Institute Genome Sequencing Center for Infectious Disease"/>
            <person name="Wu L."/>
            <person name="Ma J."/>
        </authorList>
    </citation>
    <scope>NUCLEOTIDE SEQUENCE [LARGE SCALE GENOMIC DNA]</scope>
    <source>
        <strain evidence="11">JCM 18532</strain>
    </source>
</reference>
<dbReference type="Pfam" id="PF02653">
    <property type="entry name" value="BPD_transp_2"/>
    <property type="match status" value="1"/>
</dbReference>
<gene>
    <name evidence="10" type="ORF">GCM10023350_29960</name>
</gene>
<dbReference type="Proteomes" id="UP001499882">
    <property type="component" value="Unassembled WGS sequence"/>
</dbReference>